<proteinExistence type="predicted"/>
<evidence type="ECO:0000313" key="2">
    <source>
        <dbReference type="EMBL" id="AUO14941.1"/>
    </source>
</evidence>
<dbReference type="Proteomes" id="UP000267352">
    <property type="component" value="Segment"/>
</dbReference>
<reference evidence="2" key="2">
    <citation type="journal article" date="2018" name="Genome Announc.">
        <title>First Report of a Complete Genome Sequence of White spot syndrome virus from India.</title>
        <authorList>
            <person name="Vinaya Kumar K."/>
            <person name="Shekhar M.S."/>
            <person name="Otta S.K."/>
            <person name="Karthic K."/>
            <person name="Ashok Kumar J."/>
            <person name="Gopikrishna G."/>
            <person name="Vijayan K.K."/>
        </authorList>
    </citation>
    <scope>NUCLEOTIDE SEQUENCE</scope>
    <source>
        <strain evidence="2">IN_AP4RU</strain>
    </source>
</reference>
<name>A0A2I6SBK5_9VIRU</name>
<evidence type="ECO:0000256" key="1">
    <source>
        <dbReference type="SAM" id="MobiDB-lite"/>
    </source>
</evidence>
<feature type="region of interest" description="Disordered" evidence="1">
    <location>
        <begin position="125"/>
        <end position="157"/>
    </location>
</feature>
<reference evidence="2" key="1">
    <citation type="submission" date="2017-12" db="EMBL/GenBank/DDBJ databases">
        <authorList>
            <person name="Katneni V.K."/>
            <person name="Shekhar M.S."/>
            <person name="Otta S.K."/>
            <person name="Karthic K."/>
            <person name="Jangam A.K."/>
            <person name="Gopikrishna G."/>
            <person name="Vijayan K.K."/>
        </authorList>
    </citation>
    <scope>NUCLEOTIDE SEQUENCE [LARGE SCALE GENOMIC DNA]</scope>
    <source>
        <strain evidence="2">IN_AP4RU</strain>
    </source>
</reference>
<feature type="compositionally biased region" description="Low complexity" evidence="1">
    <location>
        <begin position="126"/>
        <end position="157"/>
    </location>
</feature>
<protein>
    <submittedName>
        <fullName evidence="2">WSSV077</fullName>
    </submittedName>
</protein>
<accession>A0A2I6SBK5</accession>
<sequence>MPQPTSTVCPQNNLECKKLTEGNSNFVPMTNDQGGTFIKHKETGIWLKTDEENNTSSIKDNDQRRVAKTILAIVEDNRNATIRSRLQSLCFGKYAMNDIFALDDADIKNMDKLIEKLGEALAEKASPSSSAISSSSSSNTTSSSSSPSSSPSSSSSSFSMDYSNNLAKTIPTCLSSSKTNNLMSILLTHHPHHHHHLLLHLPILIMLSTKSGSPTTSNTRI</sequence>
<dbReference type="EMBL" id="MG702567">
    <property type="protein sequence ID" value="AUO14941.1"/>
    <property type="molecule type" value="Genomic_DNA"/>
</dbReference>
<organism evidence="2">
    <name type="scientific">White spot syndrome virus</name>
    <dbReference type="NCBI Taxonomy" id="342409"/>
    <lineage>
        <taxon>Viruses</taxon>
        <taxon>Viruses incertae sedis</taxon>
        <taxon>Naldaviricetes</taxon>
        <taxon>Nimaviridae</taxon>
        <taxon>Whispovirus</taxon>
    </lineage>
</organism>